<dbReference type="PANTHER" id="PTHR46268:SF6">
    <property type="entry name" value="UNIVERSAL STRESS PROTEIN UP12"/>
    <property type="match status" value="1"/>
</dbReference>
<dbReference type="Pfam" id="PF00582">
    <property type="entry name" value="Usp"/>
    <property type="match status" value="1"/>
</dbReference>
<feature type="domain" description="UspA" evidence="2">
    <location>
        <begin position="5"/>
        <end position="150"/>
    </location>
</feature>
<dbReference type="Gene3D" id="3.40.50.12370">
    <property type="match status" value="1"/>
</dbReference>
<dbReference type="PRINTS" id="PR01438">
    <property type="entry name" value="UNVRSLSTRESS"/>
</dbReference>
<dbReference type="EMBL" id="APLF01000011">
    <property type="protein sequence ID" value="EMY80562.1"/>
    <property type="molecule type" value="Genomic_DNA"/>
</dbReference>
<dbReference type="STRING" id="1189619.pgond44_11301"/>
<sequence>MFQQMKNILLPTDFSKNSKNAIEYAMKFFENEECHFYILNIQKSSEYITADLVAGSQSDSVYDSISKNNKALIHNLVKALSKKTKSQAYTFHELFDYDDFVSAIKQAVELNAIDLIIMGNNGASDASEVIFGSNTLQVIRYVDCPTLTVPEHYSYSSIKEVLFSMQDEEKLTFKGIDIFKDILTMHKCQLNVLQLDDTSQTEASEKEDNQSIQKLFQDYPYTYFHLNTIPGLIVLNTTTQLLKIDLHAVSIEKETFLKRLFFGSDTSQLAYGTLIPLLFLHKDN</sequence>
<dbReference type="AlphaFoldDB" id="N1WTN9"/>
<reference evidence="3 4" key="1">
    <citation type="journal article" date="2014" name="Genome Biol. Evol.">
        <title>Extensive gene acquisition in the extremely psychrophilic bacterial species Psychroflexus torquis and the link to sea-ice ecosystem specialism.</title>
        <authorList>
            <person name="Feng S."/>
            <person name="Powell S.M."/>
            <person name="Wilson R."/>
            <person name="Bowman J.P."/>
        </authorList>
    </citation>
    <scope>NUCLEOTIDE SEQUENCE [LARGE SCALE GENOMIC DNA]</scope>
    <source>
        <strain evidence="3 4">ACAM 44</strain>
    </source>
</reference>
<comment type="caution">
    <text evidence="3">The sequence shown here is derived from an EMBL/GenBank/DDBJ whole genome shotgun (WGS) entry which is preliminary data.</text>
</comment>
<dbReference type="eggNOG" id="COG0589">
    <property type="taxonomic scope" value="Bacteria"/>
</dbReference>
<dbReference type="Proteomes" id="UP000012317">
    <property type="component" value="Unassembled WGS sequence"/>
</dbReference>
<organism evidence="3 4">
    <name type="scientific">Psychroflexus gondwanensis ACAM 44</name>
    <dbReference type="NCBI Taxonomy" id="1189619"/>
    <lineage>
        <taxon>Bacteria</taxon>
        <taxon>Pseudomonadati</taxon>
        <taxon>Bacteroidota</taxon>
        <taxon>Flavobacteriia</taxon>
        <taxon>Flavobacteriales</taxon>
        <taxon>Flavobacteriaceae</taxon>
        <taxon>Psychroflexus</taxon>
    </lineage>
</organism>
<dbReference type="PANTHER" id="PTHR46268">
    <property type="entry name" value="STRESS RESPONSE PROTEIN NHAX"/>
    <property type="match status" value="1"/>
</dbReference>
<keyword evidence="4" id="KW-1185">Reference proteome</keyword>
<dbReference type="InterPro" id="IPR006016">
    <property type="entry name" value="UspA"/>
</dbReference>
<dbReference type="InterPro" id="IPR006015">
    <property type="entry name" value="Universal_stress_UspA"/>
</dbReference>
<proteinExistence type="inferred from homology"/>
<dbReference type="CDD" id="cd00293">
    <property type="entry name" value="USP-like"/>
    <property type="match status" value="1"/>
</dbReference>
<evidence type="ECO:0000259" key="2">
    <source>
        <dbReference type="Pfam" id="PF00582"/>
    </source>
</evidence>
<protein>
    <submittedName>
        <fullName evidence="3">Universal stress protein, UspA family</fullName>
    </submittedName>
</protein>
<name>N1WTN9_9FLAO</name>
<evidence type="ECO:0000256" key="1">
    <source>
        <dbReference type="ARBA" id="ARBA00008791"/>
    </source>
</evidence>
<gene>
    <name evidence="3" type="ORF">pgond44_11301</name>
</gene>
<evidence type="ECO:0000313" key="3">
    <source>
        <dbReference type="EMBL" id="EMY80562.1"/>
    </source>
</evidence>
<comment type="similarity">
    <text evidence="1">Belongs to the universal stress protein A family.</text>
</comment>
<evidence type="ECO:0000313" key="4">
    <source>
        <dbReference type="Proteomes" id="UP000012317"/>
    </source>
</evidence>
<accession>N1WTN9</accession>
<dbReference type="SUPFAM" id="SSF52402">
    <property type="entry name" value="Adenine nucleotide alpha hydrolases-like"/>
    <property type="match status" value="1"/>
</dbReference>